<dbReference type="EMBL" id="CP058935">
    <property type="protein sequence ID" value="QLI70944.1"/>
    <property type="molecule type" value="Genomic_DNA"/>
</dbReference>
<organism evidence="1 2">
    <name type="scientific">Metarhizium brunneum</name>
    <dbReference type="NCBI Taxonomy" id="500148"/>
    <lineage>
        <taxon>Eukaryota</taxon>
        <taxon>Fungi</taxon>
        <taxon>Dikarya</taxon>
        <taxon>Ascomycota</taxon>
        <taxon>Pezizomycotina</taxon>
        <taxon>Sordariomycetes</taxon>
        <taxon>Hypocreomycetidae</taxon>
        <taxon>Hypocreales</taxon>
        <taxon>Clavicipitaceae</taxon>
        <taxon>Metarhizium</taxon>
    </lineage>
</organism>
<accession>A0A7D5Z0X0</accession>
<sequence>MNGVMGAANEREMPPALAMETGIEDVYLRRTCSSVSWSSSKNGAAPITAGSSSTLAHRRFPRFNKLAPLLRCAIPSSEQVFISSARNAIKHTIQQCNDEADCFWREKLEGSALTSIEQCSARHVSGLKAHYCICFQAFRNHQLPCDAQSRMGNYPVPNIADL</sequence>
<evidence type="ECO:0000313" key="1">
    <source>
        <dbReference type="EMBL" id="QLI70944.1"/>
    </source>
</evidence>
<dbReference type="OrthoDB" id="416786at2759"/>
<evidence type="ECO:0000313" key="2">
    <source>
        <dbReference type="Proteomes" id="UP000510686"/>
    </source>
</evidence>
<dbReference type="RefSeq" id="XP_065987133.1">
    <property type="nucleotide sequence ID" value="XM_066131149.1"/>
</dbReference>
<gene>
    <name evidence="1" type="ORF">G6M90_00g080180</name>
</gene>
<dbReference type="GeneID" id="90968037"/>
<dbReference type="Proteomes" id="UP000510686">
    <property type="component" value="Chromosome 4"/>
</dbReference>
<reference evidence="1 2" key="1">
    <citation type="submission" date="2020-07" db="EMBL/GenBank/DDBJ databases">
        <title>Telomere length de novo assembly of all 7 chromosomes of the fungus, Metarhizium brunneum, using a novel assembly pipeline.</title>
        <authorList>
            <person name="Saud z."/>
            <person name="Kortsinoglou A."/>
            <person name="Kouvelis V.N."/>
            <person name="Butt T.M."/>
        </authorList>
    </citation>
    <scope>NUCLEOTIDE SEQUENCE [LARGE SCALE GENOMIC DNA]</scope>
    <source>
        <strain evidence="1 2">4556</strain>
    </source>
</reference>
<protein>
    <submittedName>
        <fullName evidence="1">Uncharacterized protein</fullName>
    </submittedName>
</protein>
<proteinExistence type="predicted"/>
<dbReference type="AlphaFoldDB" id="A0A7D5Z0X0"/>
<name>A0A7D5Z0X0_9HYPO</name>
<keyword evidence="2" id="KW-1185">Reference proteome</keyword>
<dbReference type="KEGG" id="mbrn:90968037"/>